<dbReference type="Gene3D" id="3.40.47.10">
    <property type="match status" value="2"/>
</dbReference>
<keyword evidence="1" id="KW-0456">Lyase</keyword>
<organism evidence="4 5">
    <name type="scientific">Pseudobacteriovorax antillogorgiicola</name>
    <dbReference type="NCBI Taxonomy" id="1513793"/>
    <lineage>
        <taxon>Bacteria</taxon>
        <taxon>Pseudomonadati</taxon>
        <taxon>Bdellovibrionota</taxon>
        <taxon>Oligoflexia</taxon>
        <taxon>Oligoflexales</taxon>
        <taxon>Pseudobacteriovoracaceae</taxon>
        <taxon>Pseudobacteriovorax</taxon>
    </lineage>
</organism>
<dbReference type="InterPro" id="IPR020841">
    <property type="entry name" value="PKS_Beta-ketoAc_synthase_dom"/>
</dbReference>
<dbReference type="Proteomes" id="UP000192907">
    <property type="component" value="Unassembled WGS sequence"/>
</dbReference>
<dbReference type="Pfam" id="PF07977">
    <property type="entry name" value="FabA"/>
    <property type="match status" value="1"/>
</dbReference>
<dbReference type="Pfam" id="PF00109">
    <property type="entry name" value="ketoacyl-synt"/>
    <property type="match status" value="1"/>
</dbReference>
<dbReference type="PANTHER" id="PTHR43074">
    <property type="entry name" value="OMEGA-3 POLYUNSATURATED FATTY ACID SYNTHASE PFAB-RELATED"/>
    <property type="match status" value="1"/>
</dbReference>
<sequence length="1257" mass="138446">MDIAIVGLGARLPGCDNLMDVWHKLAYEDQDFETQNDPPWCRPSQISGLDFRDHIPHDKACFGHKDFKKPWNLDLSSDRYETLDPLVKISLDCGRNAFFDCQWQPVDGCRARVILGHMAMPTIGSTQLARDVFLTTYLQSITAMESQVFGADPSQYLVASLPATVLGQALGFQRAGFSVDTGSLSALSALEIACRSLETHDLDFAISGGVAGPEPLYAQMSFTQLGLLSNTGHGKPFSRSSDGLVLGSGGVLFALKRLADAKSHGDHVYGVIRSCKTCPQVTPGTKALEHAHQIAAWDHEAIDYLEGFGTGVAEWDRTVLRGYEEFWQQRSRRLNLASSHGAFGFLQGASGGLALLRCLLSFEKKAMVPTPGSDQDWNEHHPNSILCMTSKVSPWAGAGSRKAGVHVAGLSAGEGAMLVEDVEAPIRSQEIIAPRLKPAIPIAIVGVGVRRASSDREIFHDHDEVEATDAYDEALQRFLNQKKLSLGTRHRFTQIRCDPELHDCSGAATVILSQQCIATALSGVNGGMNETGLFWSGELCQDVHRQGLRWLIEELCQHWNLRNAGGLDSDQLEQWIEQVKDTFAPALHRDVVMEWLSSYQTQQLFSGPLTQAESFACGLSSGLVALEQAVQQLSSGLIQQAIVGASDLATASLSAVSLIHEMDSAGSLDQLILEDASICLVLKSLDQAQQDGDTIWATIDGFQNPIGAAGLAESSNSYQGAATGLLSFWEAWEQARTNQQLKFDYPTFGQGILFSKTREGSKEFAWQCPNYFTMKKLCHEMPRCPPPPQFIRPVQGGSHKLEQGSQELLGEWPSNRDFISQTIELLSATPDSSPMMGQPLTPRTELSIVEDRDGAMSYGLFSPRWHHGEDRENRFEGAMRARGEEAYEPLVPPDLQNASSKSENNLDSTLSLSQEHLLELSSGHVEVALGEAFRAFDDGRQLTRIPQTPYSFLSSVSFDRASLMQADEARCQGTYILNSDLWFLGQGEAEPPFFVILECGLQTSHVLSLIAGSPFQSGEDLYFRHLQGQVTYVASKISGCSELTIACRCRGIQKYPELILQDFEFDIRANDHTLLSGLCKVSLSTASQLNSLGDFQNFQVPALSRRAPAEEFFYSGDETVCLIDHVEPLIPRGGAYENGRVKGYRRLSPDDWYFHAHYKDDPVFPTGLALQMAIHLAQHSAKKLWPTGCFAFSDGCNLEWLSRGQVRPYHDELCLDLHIHRTDDDKRSMTCDVYFHADGQAIGLVSGLGVEQKQVHL</sequence>
<evidence type="ECO:0000256" key="1">
    <source>
        <dbReference type="ARBA" id="ARBA00023239"/>
    </source>
</evidence>
<dbReference type="SUPFAM" id="SSF53901">
    <property type="entry name" value="Thiolase-like"/>
    <property type="match status" value="3"/>
</dbReference>
<dbReference type="InterPro" id="IPR052568">
    <property type="entry name" value="PKS-FAS_Synthase"/>
</dbReference>
<dbReference type="InterPro" id="IPR014031">
    <property type="entry name" value="Ketoacyl_synth_C"/>
</dbReference>
<keyword evidence="5" id="KW-1185">Reference proteome</keyword>
<dbReference type="InterPro" id="IPR013114">
    <property type="entry name" value="FabA_FabZ"/>
</dbReference>
<dbReference type="RefSeq" id="WP_159455363.1">
    <property type="nucleotide sequence ID" value="NZ_FWZT01000009.1"/>
</dbReference>
<comment type="similarity">
    <text evidence="2">Belongs to the thiolase-like superfamily. Beta-ketoacyl-ACP synthases family.</text>
</comment>
<dbReference type="InterPro" id="IPR016039">
    <property type="entry name" value="Thiolase-like"/>
</dbReference>
<dbReference type="Gene3D" id="3.10.129.10">
    <property type="entry name" value="Hotdog Thioesterase"/>
    <property type="match status" value="2"/>
</dbReference>
<dbReference type="GO" id="GO:0016746">
    <property type="term" value="F:acyltransferase activity"/>
    <property type="evidence" value="ECO:0007669"/>
    <property type="project" value="InterPro"/>
</dbReference>
<reference evidence="5" key="1">
    <citation type="submission" date="2017-04" db="EMBL/GenBank/DDBJ databases">
        <authorList>
            <person name="Varghese N."/>
            <person name="Submissions S."/>
        </authorList>
    </citation>
    <scope>NUCLEOTIDE SEQUENCE [LARGE SCALE GENOMIC DNA]</scope>
    <source>
        <strain evidence="5">RKEM611</strain>
    </source>
</reference>
<dbReference type="EMBL" id="FWZT01000009">
    <property type="protein sequence ID" value="SMF30773.1"/>
    <property type="molecule type" value="Genomic_DNA"/>
</dbReference>
<name>A0A1Y6C1L2_9BACT</name>
<dbReference type="Pfam" id="PF02801">
    <property type="entry name" value="Ketoacyl-synt_C"/>
    <property type="match status" value="1"/>
</dbReference>
<evidence type="ECO:0000313" key="4">
    <source>
        <dbReference type="EMBL" id="SMF30773.1"/>
    </source>
</evidence>
<dbReference type="InterPro" id="IPR014030">
    <property type="entry name" value="Ketoacyl_synth_N"/>
</dbReference>
<accession>A0A1Y6C1L2</accession>
<dbReference type="PANTHER" id="PTHR43074:SF1">
    <property type="entry name" value="BETA-KETOACYL SYNTHASE FAMILY PROTEIN-RELATED"/>
    <property type="match status" value="1"/>
</dbReference>
<proteinExistence type="inferred from homology"/>
<gene>
    <name evidence="4" type="ORF">SAMN06296036_109196</name>
</gene>
<dbReference type="GO" id="GO:0016829">
    <property type="term" value="F:lyase activity"/>
    <property type="evidence" value="ECO:0007669"/>
    <property type="project" value="UniProtKB-KW"/>
</dbReference>
<feature type="domain" description="Ketosynthase family 3 (KS3)" evidence="3">
    <location>
        <begin position="1"/>
        <end position="421"/>
    </location>
</feature>
<protein>
    <submittedName>
        <fullName evidence="4">Beta-ketoacyl synthase, C-terminal domain</fullName>
    </submittedName>
</protein>
<evidence type="ECO:0000259" key="3">
    <source>
        <dbReference type="PROSITE" id="PS52004"/>
    </source>
</evidence>
<dbReference type="SMART" id="SM00825">
    <property type="entry name" value="PKS_KS"/>
    <property type="match status" value="1"/>
</dbReference>
<evidence type="ECO:0000256" key="2">
    <source>
        <dbReference type="RuleBase" id="RU003694"/>
    </source>
</evidence>
<dbReference type="InterPro" id="IPR029069">
    <property type="entry name" value="HotDog_dom_sf"/>
</dbReference>
<dbReference type="SUPFAM" id="SSF54637">
    <property type="entry name" value="Thioesterase/thiol ester dehydrase-isomerase"/>
    <property type="match status" value="1"/>
</dbReference>
<dbReference type="STRING" id="1513793.SAMN06296036_109196"/>
<dbReference type="AlphaFoldDB" id="A0A1Y6C1L2"/>
<dbReference type="PROSITE" id="PS52004">
    <property type="entry name" value="KS3_2"/>
    <property type="match status" value="1"/>
</dbReference>
<keyword evidence="2" id="KW-0808">Transferase</keyword>
<evidence type="ECO:0000313" key="5">
    <source>
        <dbReference type="Proteomes" id="UP000192907"/>
    </source>
</evidence>